<dbReference type="STRING" id="1395571.TMS3_0107000"/>
<accession>A0A0A1YP23</accession>
<dbReference type="EMBL" id="AWSQ01000001">
    <property type="protein sequence ID" value="KFX71665.1"/>
    <property type="molecule type" value="Genomic_DNA"/>
</dbReference>
<keyword evidence="2" id="KW-1185">Reference proteome</keyword>
<dbReference type="Proteomes" id="UP000030063">
    <property type="component" value="Unassembled WGS sequence"/>
</dbReference>
<protein>
    <submittedName>
        <fullName evidence="1">Uncharacterized protein</fullName>
    </submittedName>
</protein>
<proteinExistence type="predicted"/>
<gene>
    <name evidence="1" type="ORF">TMS3_0107000</name>
</gene>
<organism evidence="1 2">
    <name type="scientific">Pseudomonas taeanensis MS-3</name>
    <dbReference type="NCBI Taxonomy" id="1395571"/>
    <lineage>
        <taxon>Bacteria</taxon>
        <taxon>Pseudomonadati</taxon>
        <taxon>Pseudomonadota</taxon>
        <taxon>Gammaproteobacteria</taxon>
        <taxon>Pseudomonadales</taxon>
        <taxon>Pseudomonadaceae</taxon>
        <taxon>Pseudomonas</taxon>
    </lineage>
</organism>
<dbReference type="eggNOG" id="ENOG5033BWI">
    <property type="taxonomic scope" value="Bacteria"/>
</dbReference>
<dbReference type="RefSeq" id="WP_025164509.1">
    <property type="nucleotide sequence ID" value="NZ_AWSQ01000001.1"/>
</dbReference>
<dbReference type="OrthoDB" id="6402906at2"/>
<dbReference type="AlphaFoldDB" id="A0A0A1YP23"/>
<evidence type="ECO:0000313" key="2">
    <source>
        <dbReference type="Proteomes" id="UP000030063"/>
    </source>
</evidence>
<comment type="caution">
    <text evidence="1">The sequence shown here is derived from an EMBL/GenBank/DDBJ whole genome shotgun (WGS) entry which is preliminary data.</text>
</comment>
<sequence>MTDEIFAYLLPEYINEITELAAKQDWITHNFNTENASETYNPANYLNNIELEKTTYILHLDLNIYQFLLNGARKGGDNEQYRAAAALITFCQIANIEVDPTYPAYEKLNHNEEKLSEVLSDLELFHRINNSRPNQLAKYALGHSEKILTDSQYSLNKIRVGHELTKYKKLKEWDSLYLMILCITRIDTSNTPRHKKLEEFVKWTILKFRKSLVAITYAAVLFSNRPLKRMMKYKFSHSKVEKKNHITNMTWDLYIMDQYFKSWIKKDTSEFLFASADKAFCNLLRLAVNIQKTQNLDPLKEYLPDDNWEKLNQSLNQSNIDTTPNRAYNSEHWGHQYRQKLIEDLENQLF</sequence>
<name>A0A0A1YP23_9PSED</name>
<reference evidence="1 2" key="1">
    <citation type="journal article" date="2014" name="Genome Announc.">
        <title>Draft Genome Sequence of Petroleum Oil-Degrading Marine Bacterium Pseudomonas taeanensis Strain MS-3, Isolated from a Crude Oil-Contaminated Seashore.</title>
        <authorList>
            <person name="Lee S.Y."/>
            <person name="Kim S.H."/>
            <person name="Lee D.G."/>
            <person name="Shin S."/>
            <person name="Yun S.H."/>
            <person name="Choi C.W."/>
            <person name="Chung Y.H."/>
            <person name="Choi J.S."/>
            <person name="Kahng H.Y."/>
            <person name="Kim S.I."/>
        </authorList>
    </citation>
    <scope>NUCLEOTIDE SEQUENCE [LARGE SCALE GENOMIC DNA]</scope>
    <source>
        <strain evidence="1 2">MS-3</strain>
    </source>
</reference>
<evidence type="ECO:0000313" key="1">
    <source>
        <dbReference type="EMBL" id="KFX71665.1"/>
    </source>
</evidence>